<feature type="non-terminal residue" evidence="1">
    <location>
        <position position="125"/>
    </location>
</feature>
<protein>
    <submittedName>
        <fullName evidence="1">16297_t:CDS:1</fullName>
    </submittedName>
</protein>
<evidence type="ECO:0000313" key="2">
    <source>
        <dbReference type="Proteomes" id="UP000789342"/>
    </source>
</evidence>
<gene>
    <name evidence="1" type="ORF">AMORRO_LOCUS10939</name>
</gene>
<dbReference type="AlphaFoldDB" id="A0A9N9HHA5"/>
<dbReference type="EMBL" id="CAJVPV010012978">
    <property type="protein sequence ID" value="CAG8673944.1"/>
    <property type="molecule type" value="Genomic_DNA"/>
</dbReference>
<evidence type="ECO:0000313" key="1">
    <source>
        <dbReference type="EMBL" id="CAG8673944.1"/>
    </source>
</evidence>
<dbReference type="Proteomes" id="UP000789342">
    <property type="component" value="Unassembled WGS sequence"/>
</dbReference>
<keyword evidence="2" id="KW-1185">Reference proteome</keyword>
<dbReference type="OrthoDB" id="10428139at2759"/>
<sequence length="125" mass="14201">MSDVPTLDHKICTIIDRANFPELKTLCFKISSTDTPSSIIEAISTHFGYPAFDLYEGESLRVKSYDSFNHEGWHEIRPAGLELPRDPIGKIIEEFSLQKGQSVVIDARNRGDYAQFLGDPMIRKR</sequence>
<accession>A0A9N9HHA5</accession>
<comment type="caution">
    <text evidence="1">The sequence shown here is derived from an EMBL/GenBank/DDBJ whole genome shotgun (WGS) entry which is preliminary data.</text>
</comment>
<name>A0A9N9HHA5_9GLOM</name>
<reference evidence="1" key="1">
    <citation type="submission" date="2021-06" db="EMBL/GenBank/DDBJ databases">
        <authorList>
            <person name="Kallberg Y."/>
            <person name="Tangrot J."/>
            <person name="Rosling A."/>
        </authorList>
    </citation>
    <scope>NUCLEOTIDE SEQUENCE</scope>
    <source>
        <strain evidence="1">CL551</strain>
    </source>
</reference>
<organism evidence="1 2">
    <name type="scientific">Acaulospora morrowiae</name>
    <dbReference type="NCBI Taxonomy" id="94023"/>
    <lineage>
        <taxon>Eukaryota</taxon>
        <taxon>Fungi</taxon>
        <taxon>Fungi incertae sedis</taxon>
        <taxon>Mucoromycota</taxon>
        <taxon>Glomeromycotina</taxon>
        <taxon>Glomeromycetes</taxon>
        <taxon>Diversisporales</taxon>
        <taxon>Acaulosporaceae</taxon>
        <taxon>Acaulospora</taxon>
    </lineage>
</organism>
<proteinExistence type="predicted"/>